<keyword evidence="2" id="KW-1185">Reference proteome</keyword>
<protein>
    <submittedName>
        <fullName evidence="1">Uncharacterized protein</fullName>
    </submittedName>
</protein>
<dbReference type="EMBL" id="CAJZBQ010000055">
    <property type="protein sequence ID" value="CAG9332652.1"/>
    <property type="molecule type" value="Genomic_DNA"/>
</dbReference>
<dbReference type="AlphaFoldDB" id="A0AAU9K5H1"/>
<gene>
    <name evidence="1" type="ORF">BSTOLATCC_MIC56945</name>
</gene>
<dbReference type="Proteomes" id="UP001162131">
    <property type="component" value="Unassembled WGS sequence"/>
</dbReference>
<reference evidence="1" key="1">
    <citation type="submission" date="2021-09" db="EMBL/GenBank/DDBJ databases">
        <authorList>
            <consortium name="AG Swart"/>
            <person name="Singh M."/>
            <person name="Singh A."/>
            <person name="Seah K."/>
            <person name="Emmerich C."/>
        </authorList>
    </citation>
    <scope>NUCLEOTIDE SEQUENCE</scope>
    <source>
        <strain evidence="1">ATCC30299</strain>
    </source>
</reference>
<organism evidence="1 2">
    <name type="scientific">Blepharisma stoltei</name>
    <dbReference type="NCBI Taxonomy" id="1481888"/>
    <lineage>
        <taxon>Eukaryota</taxon>
        <taxon>Sar</taxon>
        <taxon>Alveolata</taxon>
        <taxon>Ciliophora</taxon>
        <taxon>Postciliodesmatophora</taxon>
        <taxon>Heterotrichea</taxon>
        <taxon>Heterotrichida</taxon>
        <taxon>Blepharismidae</taxon>
        <taxon>Blepharisma</taxon>
    </lineage>
</organism>
<accession>A0AAU9K5H1</accession>
<comment type="caution">
    <text evidence="1">The sequence shown here is derived from an EMBL/GenBank/DDBJ whole genome shotgun (WGS) entry which is preliminary data.</text>
</comment>
<sequence>MGSIAKLNILNNFKNNKGILSILSRLFLKITQNSNSQTEIQSREIHLYLFAKEHFSMAWICSKSESIAPWICKMPNWTANTL</sequence>
<name>A0AAU9K5H1_9CILI</name>
<evidence type="ECO:0000313" key="2">
    <source>
        <dbReference type="Proteomes" id="UP001162131"/>
    </source>
</evidence>
<proteinExistence type="predicted"/>
<evidence type="ECO:0000313" key="1">
    <source>
        <dbReference type="EMBL" id="CAG9332652.1"/>
    </source>
</evidence>